<dbReference type="PANTHER" id="PTHR42041">
    <property type="entry name" value="DNA ENDONUCLEASE ACTIVATOR CTP1 C-TERMINAL DOMAIN-CONTAINING PROTEIN"/>
    <property type="match status" value="1"/>
</dbReference>
<reference evidence="2" key="1">
    <citation type="journal article" date="2023" name="Mol. Phylogenet. Evol.">
        <title>Genome-scale phylogeny and comparative genomics of the fungal order Sordariales.</title>
        <authorList>
            <person name="Hensen N."/>
            <person name="Bonometti L."/>
            <person name="Westerberg I."/>
            <person name="Brannstrom I.O."/>
            <person name="Guillou S."/>
            <person name="Cros-Aarteil S."/>
            <person name="Calhoun S."/>
            <person name="Haridas S."/>
            <person name="Kuo A."/>
            <person name="Mondo S."/>
            <person name="Pangilinan J."/>
            <person name="Riley R."/>
            <person name="LaButti K."/>
            <person name="Andreopoulos B."/>
            <person name="Lipzen A."/>
            <person name="Chen C."/>
            <person name="Yan M."/>
            <person name="Daum C."/>
            <person name="Ng V."/>
            <person name="Clum A."/>
            <person name="Steindorff A."/>
            <person name="Ohm R.A."/>
            <person name="Martin F."/>
            <person name="Silar P."/>
            <person name="Natvig D.O."/>
            <person name="Lalanne C."/>
            <person name="Gautier V."/>
            <person name="Ament-Velasquez S.L."/>
            <person name="Kruys A."/>
            <person name="Hutchinson M.I."/>
            <person name="Powell A.J."/>
            <person name="Barry K."/>
            <person name="Miller A.N."/>
            <person name="Grigoriev I.V."/>
            <person name="Debuchy R."/>
            <person name="Gladieux P."/>
            <person name="Hiltunen Thoren M."/>
            <person name="Johannesson H."/>
        </authorList>
    </citation>
    <scope>NUCLEOTIDE SEQUENCE</scope>
    <source>
        <strain evidence="2">CBS 990.96</strain>
    </source>
</reference>
<keyword evidence="3" id="KW-1185">Reference proteome</keyword>
<feature type="region of interest" description="Disordered" evidence="1">
    <location>
        <begin position="164"/>
        <end position="184"/>
    </location>
</feature>
<dbReference type="PANTHER" id="PTHR42041:SF1">
    <property type="entry name" value="DNA ENDONUCLEASE ACTIVATOR CTP1 C-TERMINAL DOMAIN-CONTAINING PROTEIN"/>
    <property type="match status" value="1"/>
</dbReference>
<feature type="region of interest" description="Disordered" evidence="1">
    <location>
        <begin position="313"/>
        <end position="378"/>
    </location>
</feature>
<sequence>MSVPSSPTPLQPMSHNSQRDRDSTLFSPSHRGRGLTLGSIADNGRDSSVHEKINQFNSLAVQSKQLERKTADAALKRAMLGREEAEAEMRRYRDEARSLRKLVEEGKERERKVGERLETVMESYGRAKETHEHTKELWEKEIRRARKETFKTQSAFVKLQEELKASRMAKQSADEELRREKQLSAERAQEAFTAKYQLVGLQEQLGKAQEQLKTLEQEREALKKLVESHEKEIKRINSETKPPASPAPALEDQTTPSRKRQRTNSLNSANSDVADFEELVRLYQWEKQRADRAVQQVQFLETECHLKVCPAAKALRRSSQKSSRRSSPRRKRMSLFKMGDASDALILKDTPLMSPEPRVPTPKRSKTDLLREETEPRPSAIFVPSEGIFRTVSSQAEAAAGLIKSVPSPHPSPTDPNTNSPAMPSDNHPAYWRTPSIDPPDFALVDKDRTSLMSLLDAPHRESGPTPVFNIPTTPGPDPGVQAWKEPEREVAPITKSIISSYREASVSISEPISSTQQPIEPPITRPHTTASFYGNNNGRVKPTLTRITTTTKVPLREETDDPSLAQRIMKQQRTPAKIVGGETGEWGDGPSFDVNNPALTPTMTREEALEQIRERRVRARSVGRNASGETTGSSGRVTPGANSGRITPGAGSGRVTPGVGSGRVTPGGRRDVGGDRGRQREVSTQSAPTFGQANRGQSKMGVRRVRS</sequence>
<evidence type="ECO:0000313" key="3">
    <source>
        <dbReference type="Proteomes" id="UP001301958"/>
    </source>
</evidence>
<evidence type="ECO:0000313" key="2">
    <source>
        <dbReference type="EMBL" id="KAK4225807.1"/>
    </source>
</evidence>
<feature type="compositionally biased region" description="Basic and acidic residues" evidence="1">
    <location>
        <begin position="365"/>
        <end position="376"/>
    </location>
</feature>
<organism evidence="2 3">
    <name type="scientific">Podospora fimiseda</name>
    <dbReference type="NCBI Taxonomy" id="252190"/>
    <lineage>
        <taxon>Eukaryota</taxon>
        <taxon>Fungi</taxon>
        <taxon>Dikarya</taxon>
        <taxon>Ascomycota</taxon>
        <taxon>Pezizomycotina</taxon>
        <taxon>Sordariomycetes</taxon>
        <taxon>Sordariomycetidae</taxon>
        <taxon>Sordariales</taxon>
        <taxon>Podosporaceae</taxon>
        <taxon>Podospora</taxon>
    </lineage>
</organism>
<feature type="compositionally biased region" description="Polar residues" evidence="1">
    <location>
        <begin position="683"/>
        <end position="698"/>
    </location>
</feature>
<protein>
    <submittedName>
        <fullName evidence="2">Uncharacterized protein</fullName>
    </submittedName>
</protein>
<feature type="region of interest" description="Disordered" evidence="1">
    <location>
        <begin position="1"/>
        <end position="47"/>
    </location>
</feature>
<name>A0AAN7BM35_9PEZI</name>
<evidence type="ECO:0000256" key="1">
    <source>
        <dbReference type="SAM" id="MobiDB-lite"/>
    </source>
</evidence>
<feature type="compositionally biased region" description="Basic and acidic residues" evidence="1">
    <location>
        <begin position="172"/>
        <end position="184"/>
    </location>
</feature>
<feature type="region of interest" description="Disordered" evidence="1">
    <location>
        <begin position="581"/>
        <end position="600"/>
    </location>
</feature>
<reference evidence="2" key="2">
    <citation type="submission" date="2023-05" db="EMBL/GenBank/DDBJ databases">
        <authorList>
            <consortium name="Lawrence Berkeley National Laboratory"/>
            <person name="Steindorff A."/>
            <person name="Hensen N."/>
            <person name="Bonometti L."/>
            <person name="Westerberg I."/>
            <person name="Brannstrom I.O."/>
            <person name="Guillou S."/>
            <person name="Cros-Aarteil S."/>
            <person name="Calhoun S."/>
            <person name="Haridas S."/>
            <person name="Kuo A."/>
            <person name="Mondo S."/>
            <person name="Pangilinan J."/>
            <person name="Riley R."/>
            <person name="Labutti K."/>
            <person name="Andreopoulos B."/>
            <person name="Lipzen A."/>
            <person name="Chen C."/>
            <person name="Yanf M."/>
            <person name="Daum C."/>
            <person name="Ng V."/>
            <person name="Clum A."/>
            <person name="Ohm R."/>
            <person name="Martin F."/>
            <person name="Silar P."/>
            <person name="Natvig D."/>
            <person name="Lalanne C."/>
            <person name="Gautier V."/>
            <person name="Ament-Velasquez S.L."/>
            <person name="Kruys A."/>
            <person name="Hutchinson M.I."/>
            <person name="Powell A.J."/>
            <person name="Barry K."/>
            <person name="Miller A.N."/>
            <person name="Grigoriev I.V."/>
            <person name="Debuchy R."/>
            <person name="Gladieux P."/>
            <person name="Thoren M.H."/>
            <person name="Johannesson H."/>
        </authorList>
    </citation>
    <scope>NUCLEOTIDE SEQUENCE</scope>
    <source>
        <strain evidence="2">CBS 990.96</strain>
    </source>
</reference>
<comment type="caution">
    <text evidence="2">The sequence shown here is derived from an EMBL/GenBank/DDBJ whole genome shotgun (WGS) entry which is preliminary data.</text>
</comment>
<feature type="region of interest" description="Disordered" evidence="1">
    <location>
        <begin position="404"/>
        <end position="428"/>
    </location>
</feature>
<proteinExistence type="predicted"/>
<feature type="compositionally biased region" description="Pro residues" evidence="1">
    <location>
        <begin position="1"/>
        <end position="10"/>
    </location>
</feature>
<feature type="compositionally biased region" description="Basic residues" evidence="1">
    <location>
        <begin position="314"/>
        <end position="334"/>
    </location>
</feature>
<feature type="region of interest" description="Disordered" evidence="1">
    <location>
        <begin position="617"/>
        <end position="708"/>
    </location>
</feature>
<feature type="compositionally biased region" description="Polar residues" evidence="1">
    <location>
        <begin position="629"/>
        <end position="646"/>
    </location>
</feature>
<feature type="compositionally biased region" description="Basic and acidic residues" evidence="1">
    <location>
        <begin position="669"/>
        <end position="682"/>
    </location>
</feature>
<gene>
    <name evidence="2" type="ORF">QBC38DRAFT_482080</name>
</gene>
<dbReference type="EMBL" id="MU865359">
    <property type="protein sequence ID" value="KAK4225807.1"/>
    <property type="molecule type" value="Genomic_DNA"/>
</dbReference>
<accession>A0AAN7BM35</accession>
<dbReference type="Proteomes" id="UP001301958">
    <property type="component" value="Unassembled WGS sequence"/>
</dbReference>
<dbReference type="AlphaFoldDB" id="A0AAN7BM35"/>
<feature type="region of interest" description="Disordered" evidence="1">
    <location>
        <begin position="232"/>
        <end position="270"/>
    </location>
</feature>